<keyword evidence="3" id="KW-0812">Transmembrane</keyword>
<evidence type="ECO:0000256" key="3">
    <source>
        <dbReference type="SAM" id="Phobius"/>
    </source>
</evidence>
<dbReference type="AlphaFoldDB" id="M2ZQF1"/>
<organism evidence="5 6">
    <name type="scientific">Pseudocercospora fijiensis (strain CIRAD86)</name>
    <name type="common">Black leaf streak disease fungus</name>
    <name type="synonym">Mycosphaerella fijiensis</name>
    <dbReference type="NCBI Taxonomy" id="383855"/>
    <lineage>
        <taxon>Eukaryota</taxon>
        <taxon>Fungi</taxon>
        <taxon>Dikarya</taxon>
        <taxon>Ascomycota</taxon>
        <taxon>Pezizomycotina</taxon>
        <taxon>Dothideomycetes</taxon>
        <taxon>Dothideomycetidae</taxon>
        <taxon>Mycosphaerellales</taxon>
        <taxon>Mycosphaerellaceae</taxon>
        <taxon>Pseudocercospora</taxon>
    </lineage>
</organism>
<name>M2ZQF1_PSEFD</name>
<dbReference type="STRING" id="383855.M2ZQF1"/>
<dbReference type="Pfam" id="PF00026">
    <property type="entry name" value="Asp"/>
    <property type="match status" value="1"/>
</dbReference>
<keyword evidence="3" id="KW-0472">Membrane</keyword>
<reference evidence="5 6" key="1">
    <citation type="journal article" date="2012" name="PLoS Pathog.">
        <title>Diverse lifestyles and strategies of plant pathogenesis encoded in the genomes of eighteen Dothideomycetes fungi.</title>
        <authorList>
            <person name="Ohm R.A."/>
            <person name="Feau N."/>
            <person name="Henrissat B."/>
            <person name="Schoch C.L."/>
            <person name="Horwitz B.A."/>
            <person name="Barry K.W."/>
            <person name="Condon B.J."/>
            <person name="Copeland A.C."/>
            <person name="Dhillon B."/>
            <person name="Glaser F."/>
            <person name="Hesse C.N."/>
            <person name="Kosti I."/>
            <person name="LaButti K."/>
            <person name="Lindquist E.A."/>
            <person name="Lucas S."/>
            <person name="Salamov A.A."/>
            <person name="Bradshaw R.E."/>
            <person name="Ciuffetti L."/>
            <person name="Hamelin R.C."/>
            <person name="Kema G.H.J."/>
            <person name="Lawrence C."/>
            <person name="Scott J.A."/>
            <person name="Spatafora J.W."/>
            <person name="Turgeon B.G."/>
            <person name="de Wit P.J.G.M."/>
            <person name="Zhong S."/>
            <person name="Goodwin S.B."/>
            <person name="Grigoriev I.V."/>
        </authorList>
    </citation>
    <scope>NUCLEOTIDE SEQUENCE [LARGE SCALE GENOMIC DNA]</scope>
    <source>
        <strain evidence="5 6">CIRAD86</strain>
    </source>
</reference>
<feature type="region of interest" description="Disordered" evidence="2">
    <location>
        <begin position="372"/>
        <end position="392"/>
    </location>
</feature>
<dbReference type="RefSeq" id="XP_007928513.1">
    <property type="nucleotide sequence ID" value="XM_007930322.1"/>
</dbReference>
<evidence type="ECO:0000256" key="1">
    <source>
        <dbReference type="ARBA" id="ARBA00007447"/>
    </source>
</evidence>
<keyword evidence="3" id="KW-1133">Transmembrane helix</keyword>
<dbReference type="InterPro" id="IPR001461">
    <property type="entry name" value="Aspartic_peptidase_A1"/>
</dbReference>
<dbReference type="PANTHER" id="PTHR47966:SF51">
    <property type="entry name" value="BETA-SITE APP-CLEAVING ENZYME, ISOFORM A-RELATED"/>
    <property type="match status" value="1"/>
</dbReference>
<evidence type="ECO:0000313" key="6">
    <source>
        <dbReference type="Proteomes" id="UP000016932"/>
    </source>
</evidence>
<evidence type="ECO:0000256" key="2">
    <source>
        <dbReference type="SAM" id="MobiDB-lite"/>
    </source>
</evidence>
<dbReference type="VEuPathDB" id="FungiDB:MYCFIDRAFT_117555"/>
<feature type="non-terminal residue" evidence="5">
    <location>
        <position position="423"/>
    </location>
</feature>
<dbReference type="InterPro" id="IPR033121">
    <property type="entry name" value="PEPTIDASE_A1"/>
</dbReference>
<dbReference type="eggNOG" id="ENOG502RV5I">
    <property type="taxonomic scope" value="Eukaryota"/>
</dbReference>
<dbReference type="Gene3D" id="2.40.70.10">
    <property type="entry name" value="Acid Proteases"/>
    <property type="match status" value="2"/>
</dbReference>
<evidence type="ECO:0000259" key="4">
    <source>
        <dbReference type="PROSITE" id="PS51767"/>
    </source>
</evidence>
<dbReference type="Proteomes" id="UP000016932">
    <property type="component" value="Unassembled WGS sequence"/>
</dbReference>
<dbReference type="SUPFAM" id="SSF50630">
    <property type="entry name" value="Acid proteases"/>
    <property type="match status" value="1"/>
</dbReference>
<dbReference type="PANTHER" id="PTHR47966">
    <property type="entry name" value="BETA-SITE APP-CLEAVING ENZYME, ISOFORM A-RELATED"/>
    <property type="match status" value="1"/>
</dbReference>
<comment type="similarity">
    <text evidence="1">Belongs to the peptidase A1 family.</text>
</comment>
<dbReference type="GO" id="GO:0004190">
    <property type="term" value="F:aspartic-type endopeptidase activity"/>
    <property type="evidence" value="ECO:0007669"/>
    <property type="project" value="InterPro"/>
</dbReference>
<gene>
    <name evidence="5" type="ORF">MYCFIDRAFT_117555</name>
</gene>
<dbReference type="GO" id="GO:0006508">
    <property type="term" value="P:proteolysis"/>
    <property type="evidence" value="ECO:0007669"/>
    <property type="project" value="InterPro"/>
</dbReference>
<evidence type="ECO:0000313" key="5">
    <source>
        <dbReference type="EMBL" id="EME81284.1"/>
    </source>
</evidence>
<dbReference type="OrthoDB" id="4074350at2759"/>
<feature type="transmembrane region" description="Helical" evidence="3">
    <location>
        <begin position="399"/>
        <end position="419"/>
    </location>
</feature>
<dbReference type="HOGENOM" id="CLU_009988_3_1_1"/>
<dbReference type="EMBL" id="KB446560">
    <property type="protein sequence ID" value="EME81284.1"/>
    <property type="molecule type" value="Genomic_DNA"/>
</dbReference>
<dbReference type="PROSITE" id="PS51767">
    <property type="entry name" value="PEPTIDASE_A1"/>
    <property type="match status" value="1"/>
</dbReference>
<dbReference type="KEGG" id="pfj:MYCFIDRAFT_117555"/>
<sequence length="423" mass="46451">HAIVLQATGRWQGMEPKWSTFSLNIGSNPSQTFDFLPSISSSQIWLPDPNLICPKSNESVKHRCLESRGIPLGTSSLDRSSTWLSQGTYHFLQHPLLFSYMTGDFGQDTVALTTTSTSAQAVAENQLVAQYGLEDYWIGLAGLTYRSTPLGNGSTSSLLTSLKENGTIPSLSFGYTAGSVYGKVYDNFGALTLGGYDASRRSPQPTENLEVSMDRTKNELKVELLDISVSNGSTGGQRTLLPIGKTYSMFLDTSVSEFWFPSEVCDLFQGSFNLTEDLETGLFGIDHTSRQAMFDNNTSLSLVLGGSSDATTKLKIDLGCEAFGNFSYFPIRRAVDESKFVLGRVFFQETYITVDWTWKNFTLSKAQPRVRGIAPNPQDISTPEIAPPAPPRLSSGDKAGIAIGCLMIVSLTLGLLWWVRRRR</sequence>
<protein>
    <recommendedName>
        <fullName evidence="4">Peptidase A1 domain-containing protein</fullName>
    </recommendedName>
</protein>
<dbReference type="GeneID" id="19330334"/>
<dbReference type="GO" id="GO:0000324">
    <property type="term" value="C:fungal-type vacuole"/>
    <property type="evidence" value="ECO:0007669"/>
    <property type="project" value="TreeGrafter"/>
</dbReference>
<dbReference type="InterPro" id="IPR021109">
    <property type="entry name" value="Peptidase_aspartic_dom_sf"/>
</dbReference>
<accession>M2ZQF1</accession>
<feature type="non-terminal residue" evidence="5">
    <location>
        <position position="1"/>
    </location>
</feature>
<proteinExistence type="inferred from homology"/>
<keyword evidence="6" id="KW-1185">Reference proteome</keyword>
<feature type="domain" description="Peptidase A1" evidence="4">
    <location>
        <begin position="19"/>
        <end position="366"/>
    </location>
</feature>